<dbReference type="EMBL" id="JARGCK010000003">
    <property type="protein sequence ID" value="MDK9865408.1"/>
    <property type="molecule type" value="Genomic_DNA"/>
</dbReference>
<dbReference type="InterPro" id="IPR016785">
    <property type="entry name" value="ComGD"/>
</dbReference>
<name>A0AAW7AH27_9STAP</name>
<dbReference type="Proteomes" id="UP001174037">
    <property type="component" value="Unassembled WGS sequence"/>
</dbReference>
<proteinExistence type="predicted"/>
<dbReference type="PIRSF" id="PIRSF021292">
    <property type="entry name" value="Competence_ComGD"/>
    <property type="match status" value="1"/>
</dbReference>
<dbReference type="AlphaFoldDB" id="A0AAW7AH27"/>
<evidence type="ECO:0000256" key="1">
    <source>
        <dbReference type="SAM" id="Phobius"/>
    </source>
</evidence>
<keyword evidence="1" id="KW-0812">Transmembrane</keyword>
<comment type="caution">
    <text evidence="2">The sequence shown here is derived from an EMBL/GenBank/DDBJ whole genome shotgun (WGS) entry which is preliminary data.</text>
</comment>
<protein>
    <submittedName>
        <fullName evidence="2">Competence type IV pilus minor pilin ComGD</fullName>
    </submittedName>
</protein>
<evidence type="ECO:0000313" key="3">
    <source>
        <dbReference type="Proteomes" id="UP001174037"/>
    </source>
</evidence>
<organism evidence="2 3">
    <name type="scientific">Staphylococcus equorum</name>
    <dbReference type="NCBI Taxonomy" id="246432"/>
    <lineage>
        <taxon>Bacteria</taxon>
        <taxon>Bacillati</taxon>
        <taxon>Bacillota</taxon>
        <taxon>Bacilli</taxon>
        <taxon>Bacillales</taxon>
        <taxon>Staphylococcaceae</taxon>
        <taxon>Staphylococcus</taxon>
    </lineage>
</organism>
<dbReference type="NCBIfam" id="NF040982">
    <property type="entry name" value="ComGD"/>
    <property type="match status" value="1"/>
</dbReference>
<keyword evidence="1" id="KW-0472">Membrane</keyword>
<evidence type="ECO:0000313" key="2">
    <source>
        <dbReference type="EMBL" id="MDK9865408.1"/>
    </source>
</evidence>
<reference evidence="2" key="2">
    <citation type="submission" date="2023-03" db="EMBL/GenBank/DDBJ databases">
        <authorList>
            <person name="Vazquez L."/>
            <person name="Rodriguez J."/>
            <person name="Mayo B."/>
            <person name="Florez A.B."/>
        </authorList>
    </citation>
    <scope>NUCLEOTIDE SEQUENCE</scope>
    <source>
        <strain evidence="2">5A3I</strain>
    </source>
</reference>
<accession>A0AAW7AH27</accession>
<keyword evidence="1" id="KW-1133">Transmembrane helix</keyword>
<feature type="transmembrane region" description="Helical" evidence="1">
    <location>
        <begin position="12"/>
        <end position="30"/>
    </location>
</feature>
<dbReference type="RefSeq" id="WP_285323473.1">
    <property type="nucleotide sequence ID" value="NZ_JARGCK010000003.1"/>
</dbReference>
<gene>
    <name evidence="2" type="primary">comGD</name>
    <name evidence="2" type="ORF">P1A27_05410</name>
</gene>
<reference evidence="2" key="1">
    <citation type="journal article" date="2023" name="Int. J. Mol. Sci.">
        <title>Antibiotic Resistance/Susceptibility Profiles of Staphylococcus equorum Strains from Cheese, and Genome Analysis for Antibiotic Resistance Genes.</title>
        <authorList>
            <person name="Vazquez L."/>
            <person name="Srednik M.E."/>
            <person name="Rodriguez J."/>
            <person name="Florez A.B."/>
            <person name="Mayo B."/>
        </authorList>
    </citation>
    <scope>NUCLEOTIDE SEQUENCE</scope>
    <source>
        <strain evidence="2">5A3I</strain>
    </source>
</reference>
<sequence>MKQLLTSKAFTYIEMLLVLGIVSLLLFLQVRHISLNDSSFQSNNHSMTNLIMQFNYLKSKAIKDNKPITLIFNTFSSKIIVREPQHENPPIKLTHNTYIHPRTNVNYLTFDKNGDTNKFGTLYLSRNNRLYKIVFHIEKGRMRFEKI</sequence>
<dbReference type="GO" id="GO:0030420">
    <property type="term" value="P:establishment of competence for transformation"/>
    <property type="evidence" value="ECO:0007669"/>
    <property type="project" value="InterPro"/>
</dbReference>